<evidence type="ECO:0000313" key="2">
    <source>
        <dbReference type="EMBL" id="MBT1696687.1"/>
    </source>
</evidence>
<proteinExistence type="predicted"/>
<keyword evidence="1" id="KW-0812">Transmembrane</keyword>
<organism evidence="2 3">
    <name type="scientific">Chryseosolibacter histidini</name>
    <dbReference type="NCBI Taxonomy" id="2782349"/>
    <lineage>
        <taxon>Bacteria</taxon>
        <taxon>Pseudomonadati</taxon>
        <taxon>Bacteroidota</taxon>
        <taxon>Cytophagia</taxon>
        <taxon>Cytophagales</taxon>
        <taxon>Chryseotaleaceae</taxon>
        <taxon>Chryseosolibacter</taxon>
    </lineage>
</organism>
<accession>A0AAP2DKJ9</accession>
<feature type="transmembrane region" description="Helical" evidence="1">
    <location>
        <begin position="114"/>
        <end position="136"/>
    </location>
</feature>
<reference evidence="2 3" key="1">
    <citation type="submission" date="2021-05" db="EMBL/GenBank/DDBJ databases">
        <title>A Polyphasic approach of four new species of the genus Ohtaekwangia: Ohtaekwangia histidinii sp. nov., Ohtaekwangia cretensis sp. nov., Ohtaekwangia indiensis sp. nov., Ohtaekwangia reichenbachii sp. nov. from diverse environment.</title>
        <authorList>
            <person name="Octaviana S."/>
        </authorList>
    </citation>
    <scope>NUCLEOTIDE SEQUENCE [LARGE SCALE GENOMIC DNA]</scope>
    <source>
        <strain evidence="2 3">PWU4</strain>
    </source>
</reference>
<protein>
    <submittedName>
        <fullName evidence="2">Uncharacterized protein</fullName>
    </submittedName>
</protein>
<keyword evidence="1" id="KW-1133">Transmembrane helix</keyword>
<feature type="transmembrane region" description="Helical" evidence="1">
    <location>
        <begin position="35"/>
        <end position="54"/>
    </location>
</feature>
<keyword evidence="1" id="KW-0472">Membrane</keyword>
<feature type="transmembrane region" description="Helical" evidence="1">
    <location>
        <begin position="61"/>
        <end position="78"/>
    </location>
</feature>
<evidence type="ECO:0000256" key="1">
    <source>
        <dbReference type="SAM" id="Phobius"/>
    </source>
</evidence>
<comment type="caution">
    <text evidence="2">The sequence shown here is derived from an EMBL/GenBank/DDBJ whole genome shotgun (WGS) entry which is preliminary data.</text>
</comment>
<keyword evidence="3" id="KW-1185">Reference proteome</keyword>
<sequence>MSTPKDDEYWFELGAGLVSGAITKLETTATQLKDLSVWLWGIYAAATITTSVFVHLTCWHWLFFALPYLLLIASHVYASNALFPENIEFDYKAPGSIKTTYVAALASKKKNLDVARTIISATAAYVAIVLIASFIYSNYHAPRTDSFDGLLVKNKRGATLVITGNIGKNKAIVLKVQSFKEHKTKAAAADTLYMLTGNDGYFSTSIKVDSLAASHAATVEWKEEEYKKMLVKEFKQ</sequence>
<dbReference type="Proteomes" id="UP001319200">
    <property type="component" value="Unassembled WGS sequence"/>
</dbReference>
<dbReference type="AlphaFoldDB" id="A0AAP2DKJ9"/>
<gene>
    <name evidence="2" type="ORF">KK083_07370</name>
</gene>
<evidence type="ECO:0000313" key="3">
    <source>
        <dbReference type="Proteomes" id="UP001319200"/>
    </source>
</evidence>
<name>A0AAP2DKJ9_9BACT</name>
<dbReference type="EMBL" id="JAHESF010000005">
    <property type="protein sequence ID" value="MBT1696687.1"/>
    <property type="molecule type" value="Genomic_DNA"/>
</dbReference>
<dbReference type="RefSeq" id="WP_254162039.1">
    <property type="nucleotide sequence ID" value="NZ_JAHESF010000005.1"/>
</dbReference>